<keyword evidence="1" id="KW-0175">Coiled coil</keyword>
<feature type="coiled-coil region" evidence="1">
    <location>
        <begin position="67"/>
        <end position="97"/>
    </location>
</feature>
<protein>
    <submittedName>
        <fullName evidence="3">Uncharacterized protein</fullName>
    </submittedName>
</protein>
<proteinExistence type="predicted"/>
<accession>A0A835VY73</accession>
<evidence type="ECO:0000313" key="3">
    <source>
        <dbReference type="EMBL" id="KAG2430243.1"/>
    </source>
</evidence>
<evidence type="ECO:0000256" key="2">
    <source>
        <dbReference type="SAM" id="MobiDB-lite"/>
    </source>
</evidence>
<sequence length="445" mass="42671">MASPRLQSGMPSDLIRAAQFSDTTIGTSTLAGESSIPSSSALSVVQPLSPQASAHPHARALAKQASVNRSRTAIQALHEANETLRNQAEALATAAEEEVHMPSEQATTAAVQRFLSRRMSRNASRNSRGATASGARQASMEAAAVAALAAVPAPGAAATQSAGDAAAAAAPAQGVGAAEVAVAASSAGAATVAGSVVEAVQHTLNTGTAAEQAAVAVPESGARAAAATSLQAADVPVGASPLEPVTQSVGASGVEVAKAQAQEPERAVAAAEAAPRPGGAVKPAETAATAVAAVCSAAPAAGAAHAATNGSHGAIATGSDDSTAARKAQAVAASAPVHAEADGTAIRPNTASTPAATMAAPADTPTTAGQAAQGTDTGGPGKAEEASRSTGRAVPVVQATLASAAAEVPGAPPGAGPSEDAAASRSGPGETKKAKRPGLFACFGR</sequence>
<dbReference type="OrthoDB" id="551648at2759"/>
<feature type="compositionally biased region" description="Low complexity" evidence="2">
    <location>
        <begin position="350"/>
        <end position="375"/>
    </location>
</feature>
<reference evidence="3" key="1">
    <citation type="journal article" date="2020" name="bioRxiv">
        <title>Comparative genomics of Chlamydomonas.</title>
        <authorList>
            <person name="Craig R.J."/>
            <person name="Hasan A.R."/>
            <person name="Ness R.W."/>
            <person name="Keightley P.D."/>
        </authorList>
    </citation>
    <scope>NUCLEOTIDE SEQUENCE</scope>
    <source>
        <strain evidence="3">SAG 7.73</strain>
    </source>
</reference>
<name>A0A835VY73_CHLIN</name>
<keyword evidence="4" id="KW-1185">Reference proteome</keyword>
<evidence type="ECO:0000313" key="4">
    <source>
        <dbReference type="Proteomes" id="UP000650467"/>
    </source>
</evidence>
<organism evidence="3 4">
    <name type="scientific">Chlamydomonas incerta</name>
    <dbReference type="NCBI Taxonomy" id="51695"/>
    <lineage>
        <taxon>Eukaryota</taxon>
        <taxon>Viridiplantae</taxon>
        <taxon>Chlorophyta</taxon>
        <taxon>core chlorophytes</taxon>
        <taxon>Chlorophyceae</taxon>
        <taxon>CS clade</taxon>
        <taxon>Chlamydomonadales</taxon>
        <taxon>Chlamydomonadaceae</taxon>
        <taxon>Chlamydomonas</taxon>
    </lineage>
</organism>
<feature type="compositionally biased region" description="Low complexity" evidence="2">
    <location>
        <begin position="327"/>
        <end position="338"/>
    </location>
</feature>
<feature type="region of interest" description="Disordered" evidence="2">
    <location>
        <begin position="327"/>
        <end position="445"/>
    </location>
</feature>
<comment type="caution">
    <text evidence="3">The sequence shown here is derived from an EMBL/GenBank/DDBJ whole genome shotgun (WGS) entry which is preliminary data.</text>
</comment>
<evidence type="ECO:0000256" key="1">
    <source>
        <dbReference type="SAM" id="Coils"/>
    </source>
</evidence>
<gene>
    <name evidence="3" type="ORF">HXX76_010341</name>
</gene>
<dbReference type="Proteomes" id="UP000650467">
    <property type="component" value="Unassembled WGS sequence"/>
</dbReference>
<dbReference type="AlphaFoldDB" id="A0A835VY73"/>
<dbReference type="EMBL" id="JAEHOC010000028">
    <property type="protein sequence ID" value="KAG2430243.1"/>
    <property type="molecule type" value="Genomic_DNA"/>
</dbReference>